<evidence type="ECO:0000313" key="2">
    <source>
        <dbReference type="EMBL" id="EAY11928.1"/>
    </source>
</evidence>
<dbReference type="GO" id="GO:0003779">
    <property type="term" value="F:actin binding"/>
    <property type="evidence" value="ECO:0007669"/>
    <property type="project" value="InterPro"/>
</dbReference>
<reference evidence="2" key="2">
    <citation type="journal article" date="2007" name="Science">
        <title>Draft genome sequence of the sexually transmitted pathogen Trichomonas vaginalis.</title>
        <authorList>
            <person name="Carlton J.M."/>
            <person name="Hirt R.P."/>
            <person name="Silva J.C."/>
            <person name="Delcher A.L."/>
            <person name="Schatz M."/>
            <person name="Zhao Q."/>
            <person name="Wortman J.R."/>
            <person name="Bidwell S.L."/>
            <person name="Alsmark U.C.M."/>
            <person name="Besteiro S."/>
            <person name="Sicheritz-Ponten T."/>
            <person name="Noel C.J."/>
            <person name="Dacks J.B."/>
            <person name="Foster P.G."/>
            <person name="Simillion C."/>
            <person name="Van de Peer Y."/>
            <person name="Miranda-Saavedra D."/>
            <person name="Barton G.J."/>
            <person name="Westrop G.D."/>
            <person name="Mueller S."/>
            <person name="Dessi D."/>
            <person name="Fiori P.L."/>
            <person name="Ren Q."/>
            <person name="Paulsen I."/>
            <person name="Zhang H."/>
            <person name="Bastida-Corcuera F.D."/>
            <person name="Simoes-Barbosa A."/>
            <person name="Brown M.T."/>
            <person name="Hayes R.D."/>
            <person name="Mukherjee M."/>
            <person name="Okumura C.Y."/>
            <person name="Schneider R."/>
            <person name="Smith A.J."/>
            <person name="Vanacova S."/>
            <person name="Villalvazo M."/>
            <person name="Haas B.J."/>
            <person name="Pertea M."/>
            <person name="Feldblyum T.V."/>
            <person name="Utterback T.R."/>
            <person name="Shu C.L."/>
            <person name="Osoegawa K."/>
            <person name="de Jong P.J."/>
            <person name="Hrdy I."/>
            <person name="Horvathova L."/>
            <person name="Zubacova Z."/>
            <person name="Dolezal P."/>
            <person name="Malik S.B."/>
            <person name="Logsdon J.M. Jr."/>
            <person name="Henze K."/>
            <person name="Gupta A."/>
            <person name="Wang C.C."/>
            <person name="Dunne R.L."/>
            <person name="Upcroft J.A."/>
            <person name="Upcroft P."/>
            <person name="White O."/>
            <person name="Salzberg S.L."/>
            <person name="Tang P."/>
            <person name="Chiu C.-H."/>
            <person name="Lee Y.-S."/>
            <person name="Embley T.M."/>
            <person name="Coombs G.H."/>
            <person name="Mottram J.C."/>
            <person name="Tachezy J."/>
            <person name="Fraser-Liggett C.M."/>
            <person name="Johnson P.J."/>
        </authorList>
    </citation>
    <scope>NUCLEOTIDE SEQUENCE [LARGE SCALE GENOMIC DNA]</scope>
    <source>
        <strain evidence="2">G3</strain>
    </source>
</reference>
<feature type="domain" description="I/LWEQ" evidence="1">
    <location>
        <begin position="582"/>
        <end position="717"/>
    </location>
</feature>
<name>A2E5X1_TRIV3</name>
<evidence type="ECO:0000313" key="3">
    <source>
        <dbReference type="Proteomes" id="UP000001542"/>
    </source>
</evidence>
<dbReference type="AlphaFoldDB" id="A2E5X1"/>
<dbReference type="SMR" id="A2E5X1"/>
<dbReference type="EMBL" id="DS113310">
    <property type="protein sequence ID" value="EAY11928.1"/>
    <property type="molecule type" value="Genomic_DNA"/>
</dbReference>
<dbReference type="VEuPathDB" id="TrichDB:TVAGG3_0337750"/>
<keyword evidence="3" id="KW-1185">Reference proteome</keyword>
<gene>
    <name evidence="2" type="ORF">TVAG_399330</name>
</gene>
<reference evidence="2" key="1">
    <citation type="submission" date="2006-10" db="EMBL/GenBank/DDBJ databases">
        <authorList>
            <person name="Amadeo P."/>
            <person name="Zhao Q."/>
            <person name="Wortman J."/>
            <person name="Fraser-Liggett C."/>
            <person name="Carlton J."/>
        </authorList>
    </citation>
    <scope>NUCLEOTIDE SEQUENCE</scope>
    <source>
        <strain evidence="2">G3</strain>
    </source>
</reference>
<dbReference type="Pfam" id="PF01608">
    <property type="entry name" value="I_LWEQ"/>
    <property type="match status" value="1"/>
</dbReference>
<dbReference type="VEuPathDB" id="TrichDB:TVAG_399330"/>
<proteinExistence type="predicted"/>
<accession>A2E5X1</accession>
<dbReference type="InParanoid" id="A2E5X1"/>
<dbReference type="KEGG" id="tva:4769887"/>
<dbReference type="InterPro" id="IPR002558">
    <property type="entry name" value="ILWEQ_dom"/>
</dbReference>
<sequence>MLQIVDKITRFDAIYEIKDLKQNDFENYYKNVMRNLLISLNNLKISIKTPKNNVLFGILSYLNKIEIFQEFCGQKQVETQKSKEIVISGFYKSSTIDDLINQFLRYLTNVDSVLYHGISMMVDQDNMVNIAYDKSEIFRNEIKKGKEGKISEVFLSVSDIFVIVSHVLSISDYIETPLSLKCSITFLSLIQKLAKYNSDMKKGSKNKDFINNLINDLDYLINIIEYPKFKEPSTPTSFRLSQYGFYNLVLRLSTIFSFIIELSTWSVIPLMYEEGQRDFLSLMNAYIPITQTCSSYFSNLDPKIKKIYEKFENSAQNLVNESKNIRIGPDFESFLPALNSFASDLISLSNSISEMKQEMSIKIDKNVINQIPDDYILPVTPEIGRLPISVFNEIKILSKPFDEILTKISSKLSSIDENKVKEIIKSLIEFRKIAENFCEISLSMISSIPDFSNQIRVQTVLYNISSLISSLQNIVRSKLLGTLQNDKEISENLTKIKCQKEKLINLTQEISSQNVVKNNDDASNSLTVCAQEVGETLSKLFVLDEKQKSNFDSKILLSAARIVERARQLTMMQIEKHGHIDNEKGMIHAAGEVTEAVKLFLIVAEMKNDEDLNYKIVSAAKIINASVASLVACVNVKGGDKEKIINDEIKNLKNFTEKIIKETEAKIFKKLEENDKKDNKKVMIPVILKLNLQNEINAQWKKCEEEEKKLYEFRKRKI</sequence>
<protein>
    <recommendedName>
        <fullName evidence="1">I/LWEQ domain-containing protein</fullName>
    </recommendedName>
</protein>
<organism evidence="2 3">
    <name type="scientific">Trichomonas vaginalis (strain ATCC PRA-98 / G3)</name>
    <dbReference type="NCBI Taxonomy" id="412133"/>
    <lineage>
        <taxon>Eukaryota</taxon>
        <taxon>Metamonada</taxon>
        <taxon>Parabasalia</taxon>
        <taxon>Trichomonadida</taxon>
        <taxon>Trichomonadidae</taxon>
        <taxon>Trichomonas</taxon>
    </lineage>
</organism>
<dbReference type="RefSeq" id="XP_001324151.1">
    <property type="nucleotide sequence ID" value="XM_001324116.1"/>
</dbReference>
<dbReference type="Proteomes" id="UP000001542">
    <property type="component" value="Unassembled WGS sequence"/>
</dbReference>
<evidence type="ECO:0000259" key="1">
    <source>
        <dbReference type="Pfam" id="PF01608"/>
    </source>
</evidence>